<dbReference type="EMBL" id="CP011545">
    <property type="protein sequence ID" value="AKK09374.1"/>
    <property type="molecule type" value="Genomic_DNA"/>
</dbReference>
<dbReference type="SUPFAM" id="SSF74650">
    <property type="entry name" value="Galactose mutarotase-like"/>
    <property type="match status" value="1"/>
</dbReference>
<keyword evidence="2" id="KW-1185">Reference proteome</keyword>
<dbReference type="AlphaFoldDB" id="A0A0G3H7N3"/>
<evidence type="ECO:0000313" key="1">
    <source>
        <dbReference type="EMBL" id="AKK09374.1"/>
    </source>
</evidence>
<reference evidence="1 2" key="1">
    <citation type="journal article" date="2015" name="Genome Announc.">
        <title>Complete Genome Sequence of the Type Strain Corynebacterium testudinoris DSM 44614, Recovered from Necrotic Lesions in the Mouth of a Tortoise.</title>
        <authorList>
            <person name="Ruckert C."/>
            <person name="Kriete M."/>
            <person name="Jaenicke S."/>
            <person name="Winkler A."/>
            <person name="Tauch A."/>
        </authorList>
    </citation>
    <scope>NUCLEOTIDE SEQUENCE [LARGE SCALE GENOMIC DNA]</scope>
    <source>
        <strain evidence="1 2">DSM 44614</strain>
    </source>
</reference>
<organism evidence="1 2">
    <name type="scientific">Corynebacterium testudinoris</name>
    <dbReference type="NCBI Taxonomy" id="136857"/>
    <lineage>
        <taxon>Bacteria</taxon>
        <taxon>Bacillati</taxon>
        <taxon>Actinomycetota</taxon>
        <taxon>Actinomycetes</taxon>
        <taxon>Mycobacteriales</taxon>
        <taxon>Corynebacteriaceae</taxon>
        <taxon>Corynebacterium</taxon>
    </lineage>
</organism>
<dbReference type="PANTHER" id="PTHR11122">
    <property type="entry name" value="APOSPORY-ASSOCIATED PROTEIN C-RELATED"/>
    <property type="match status" value="1"/>
</dbReference>
<proteinExistence type="predicted"/>
<sequence>MDDLLTTNRLSLCPSGAHLTSADTSLGELFYVSSTTSHGNGHAIRGGVPLIAPWFGNLWGKRPNHGWARTSDWRVTADVVGINATLELDDLELDVHVAELPEGVRLELTAKNLGSDTVPVQLGFHPYFRVSHVAEVTVEGLSGATGLNRVTDATAKQHGDVHIDGQYDWIFSHSAPATIVDPGLGRAITITSEGADSTVVWNPGPEDGATIPDVGPGEWSDFLCVEPALLGEDLKGYPLAPGAEVRLAMDVVAAPLA</sequence>
<gene>
    <name evidence="1" type="ORF">CTEST_09745</name>
</gene>
<dbReference type="PANTHER" id="PTHR11122:SF13">
    <property type="entry name" value="GLUCOSE-6-PHOSPHATE 1-EPIMERASE"/>
    <property type="match status" value="1"/>
</dbReference>
<dbReference type="KEGG" id="cted:CTEST_09745"/>
<dbReference type="InterPro" id="IPR014718">
    <property type="entry name" value="GH-type_carb-bd"/>
</dbReference>
<reference evidence="2" key="2">
    <citation type="submission" date="2015-05" db="EMBL/GenBank/DDBJ databases">
        <title>Complete genome sequence of Corynebacterium testudinoris DSM 44614, recovered from necrotic lesions in the mouth of a tortoise.</title>
        <authorList>
            <person name="Ruckert C."/>
            <person name="Albersmeier A."/>
            <person name="Winkler A."/>
            <person name="Tauch A."/>
        </authorList>
    </citation>
    <scope>NUCLEOTIDE SEQUENCE [LARGE SCALE GENOMIC DNA]</scope>
    <source>
        <strain evidence="2">DSM 44614</strain>
    </source>
</reference>
<dbReference type="STRING" id="136857.CTEST_09745"/>
<dbReference type="GO" id="GO:0047938">
    <property type="term" value="F:glucose-6-phosphate 1-epimerase activity"/>
    <property type="evidence" value="ECO:0007669"/>
    <property type="project" value="UniProtKB-EC"/>
</dbReference>
<dbReference type="OrthoDB" id="9790727at2"/>
<dbReference type="InterPro" id="IPR008183">
    <property type="entry name" value="Aldose_1/G6P_1-epimerase"/>
</dbReference>
<accession>A0A0G3H7N3</accession>
<protein>
    <submittedName>
        <fullName evidence="1">Aldose 1-epimerase-like enzyme</fullName>
        <ecNumber evidence="1">5.1.3.15</ecNumber>
    </submittedName>
</protein>
<dbReference type="PATRIC" id="fig|136857.5.peg.1934"/>
<dbReference type="Proteomes" id="UP000035540">
    <property type="component" value="Chromosome"/>
</dbReference>
<dbReference type="RefSeq" id="WP_047253559.1">
    <property type="nucleotide sequence ID" value="NZ_CP011545.1"/>
</dbReference>
<dbReference type="Gene3D" id="2.70.98.10">
    <property type="match status" value="1"/>
</dbReference>
<dbReference type="EC" id="5.1.3.15" evidence="1"/>
<dbReference type="Pfam" id="PF01263">
    <property type="entry name" value="Aldose_epim"/>
    <property type="match status" value="1"/>
</dbReference>
<name>A0A0G3H7N3_9CORY</name>
<evidence type="ECO:0000313" key="2">
    <source>
        <dbReference type="Proteomes" id="UP000035540"/>
    </source>
</evidence>
<dbReference type="GO" id="GO:0005975">
    <property type="term" value="P:carbohydrate metabolic process"/>
    <property type="evidence" value="ECO:0007669"/>
    <property type="project" value="InterPro"/>
</dbReference>
<keyword evidence="1" id="KW-0413">Isomerase</keyword>
<dbReference type="GO" id="GO:0030246">
    <property type="term" value="F:carbohydrate binding"/>
    <property type="evidence" value="ECO:0007669"/>
    <property type="project" value="InterPro"/>
</dbReference>
<dbReference type="InterPro" id="IPR011013">
    <property type="entry name" value="Gal_mutarotase_sf_dom"/>
</dbReference>